<evidence type="ECO:0008006" key="4">
    <source>
        <dbReference type="Google" id="ProtNLM"/>
    </source>
</evidence>
<evidence type="ECO:0000313" key="2">
    <source>
        <dbReference type="EMBL" id="KNF02292.1"/>
    </source>
</evidence>
<sequence length="99" mass="10373">MMKSTFNLLSVISILAQAVHVSCVFGCHDPKNGAVCGYFASDRQTRILIQSQVYDCSGSQIQGVATTFSGCCLPSVAPNTDTNTLSASDYAALCTGTDP</sequence>
<accession>A0A0L0VSV6</accession>
<protein>
    <recommendedName>
        <fullName evidence="4">Secreted protein</fullName>
    </recommendedName>
</protein>
<dbReference type="EMBL" id="AJIL01000024">
    <property type="protein sequence ID" value="KNF02292.1"/>
    <property type="molecule type" value="Genomic_DNA"/>
</dbReference>
<reference evidence="3" key="1">
    <citation type="submission" date="2014-03" db="EMBL/GenBank/DDBJ databases">
        <title>The Genome Sequence of Puccinia striiformis f. sp. tritici PST-78.</title>
        <authorList>
            <consortium name="The Broad Institute Genome Sequencing Platform"/>
            <person name="Cuomo C."/>
            <person name="Hulbert S."/>
            <person name="Chen X."/>
            <person name="Walker B."/>
            <person name="Young S.K."/>
            <person name="Zeng Q."/>
            <person name="Gargeya S."/>
            <person name="Fitzgerald M."/>
            <person name="Haas B."/>
            <person name="Abouelleil A."/>
            <person name="Alvarado L."/>
            <person name="Arachchi H.M."/>
            <person name="Berlin A.M."/>
            <person name="Chapman S.B."/>
            <person name="Goldberg J."/>
            <person name="Griggs A."/>
            <person name="Gujja S."/>
            <person name="Hansen M."/>
            <person name="Howarth C."/>
            <person name="Imamovic A."/>
            <person name="Larimer J."/>
            <person name="McCowan C."/>
            <person name="Montmayeur A."/>
            <person name="Murphy C."/>
            <person name="Neiman D."/>
            <person name="Pearson M."/>
            <person name="Priest M."/>
            <person name="Roberts A."/>
            <person name="Saif S."/>
            <person name="Shea T."/>
            <person name="Sisk P."/>
            <person name="Sykes S."/>
            <person name="Wortman J."/>
            <person name="Nusbaum C."/>
            <person name="Birren B."/>
        </authorList>
    </citation>
    <scope>NUCLEOTIDE SEQUENCE [LARGE SCALE GENOMIC DNA]</scope>
    <source>
        <strain evidence="3">race PST-78</strain>
    </source>
</reference>
<gene>
    <name evidence="2" type="ORF">PSTG_04499</name>
</gene>
<keyword evidence="3" id="KW-1185">Reference proteome</keyword>
<evidence type="ECO:0000313" key="3">
    <source>
        <dbReference type="Proteomes" id="UP000054564"/>
    </source>
</evidence>
<keyword evidence="1" id="KW-0732">Signal</keyword>
<dbReference type="AlphaFoldDB" id="A0A0L0VSV6"/>
<name>A0A0L0VSV6_9BASI</name>
<feature type="chain" id="PRO_5005549869" description="Secreted protein" evidence="1">
    <location>
        <begin position="19"/>
        <end position="99"/>
    </location>
</feature>
<dbReference type="Proteomes" id="UP000054564">
    <property type="component" value="Unassembled WGS sequence"/>
</dbReference>
<organism evidence="2 3">
    <name type="scientific">Puccinia striiformis f. sp. tritici PST-78</name>
    <dbReference type="NCBI Taxonomy" id="1165861"/>
    <lineage>
        <taxon>Eukaryota</taxon>
        <taxon>Fungi</taxon>
        <taxon>Dikarya</taxon>
        <taxon>Basidiomycota</taxon>
        <taxon>Pucciniomycotina</taxon>
        <taxon>Pucciniomycetes</taxon>
        <taxon>Pucciniales</taxon>
        <taxon>Pucciniaceae</taxon>
        <taxon>Puccinia</taxon>
    </lineage>
</organism>
<comment type="caution">
    <text evidence="2">The sequence shown here is derived from an EMBL/GenBank/DDBJ whole genome shotgun (WGS) entry which is preliminary data.</text>
</comment>
<feature type="signal peptide" evidence="1">
    <location>
        <begin position="1"/>
        <end position="18"/>
    </location>
</feature>
<evidence type="ECO:0000256" key="1">
    <source>
        <dbReference type="SAM" id="SignalP"/>
    </source>
</evidence>
<proteinExistence type="predicted"/>